<evidence type="ECO:0000256" key="1">
    <source>
        <dbReference type="SAM" id="MobiDB-lite"/>
    </source>
</evidence>
<dbReference type="EMBL" id="JADYXP020000004">
    <property type="protein sequence ID" value="KAL0127197.1"/>
    <property type="molecule type" value="Genomic_DNA"/>
</dbReference>
<protein>
    <submittedName>
        <fullName evidence="2">Uncharacterized protein</fullName>
    </submittedName>
</protein>
<sequence>MISTNFHRLLRARDVNVRVLTSHFHSITYIKRIPLNDRRHSQITEEEMEIPRGCIPAGCIFRGILRVYHFATQRRRKSIRRDTSTDNSNSQENFFKI</sequence>
<comment type="caution">
    <text evidence="2">The sequence shown here is derived from an EMBL/GenBank/DDBJ whole genome shotgun (WGS) entry which is preliminary data.</text>
</comment>
<feature type="compositionally biased region" description="Polar residues" evidence="1">
    <location>
        <begin position="85"/>
        <end position="97"/>
    </location>
</feature>
<proteinExistence type="predicted"/>
<organism evidence="2 3">
    <name type="scientific">Cardiocondyla obscurior</name>
    <dbReference type="NCBI Taxonomy" id="286306"/>
    <lineage>
        <taxon>Eukaryota</taxon>
        <taxon>Metazoa</taxon>
        <taxon>Ecdysozoa</taxon>
        <taxon>Arthropoda</taxon>
        <taxon>Hexapoda</taxon>
        <taxon>Insecta</taxon>
        <taxon>Pterygota</taxon>
        <taxon>Neoptera</taxon>
        <taxon>Endopterygota</taxon>
        <taxon>Hymenoptera</taxon>
        <taxon>Apocrita</taxon>
        <taxon>Aculeata</taxon>
        <taxon>Formicoidea</taxon>
        <taxon>Formicidae</taxon>
        <taxon>Myrmicinae</taxon>
        <taxon>Cardiocondyla</taxon>
    </lineage>
</organism>
<feature type="region of interest" description="Disordered" evidence="1">
    <location>
        <begin position="75"/>
        <end position="97"/>
    </location>
</feature>
<gene>
    <name evidence="2" type="ORF">PUN28_005471</name>
</gene>
<name>A0AAW2GL23_9HYME</name>
<dbReference type="AlphaFoldDB" id="A0AAW2GL23"/>
<accession>A0AAW2GL23</accession>
<dbReference type="Proteomes" id="UP001430953">
    <property type="component" value="Unassembled WGS sequence"/>
</dbReference>
<evidence type="ECO:0000313" key="3">
    <source>
        <dbReference type="Proteomes" id="UP001430953"/>
    </source>
</evidence>
<keyword evidence="3" id="KW-1185">Reference proteome</keyword>
<reference evidence="2 3" key="1">
    <citation type="submission" date="2023-03" db="EMBL/GenBank/DDBJ databases">
        <title>High recombination rates correlate with genetic variation in Cardiocondyla obscurior ants.</title>
        <authorList>
            <person name="Errbii M."/>
        </authorList>
    </citation>
    <scope>NUCLEOTIDE SEQUENCE [LARGE SCALE GENOMIC DNA]</scope>
    <source>
        <strain evidence="2">Alpha-2009</strain>
        <tissue evidence="2">Whole body</tissue>
    </source>
</reference>
<evidence type="ECO:0000313" key="2">
    <source>
        <dbReference type="EMBL" id="KAL0127197.1"/>
    </source>
</evidence>